<keyword evidence="2" id="KW-0788">Thiol protease</keyword>
<dbReference type="PANTHER" id="PTHR24006:SF781">
    <property type="entry name" value="LD34905P"/>
    <property type="match status" value="1"/>
</dbReference>
<dbReference type="PROSITE" id="PS00973">
    <property type="entry name" value="USP_2"/>
    <property type="match status" value="1"/>
</dbReference>
<evidence type="ECO:0000313" key="6">
    <source>
        <dbReference type="Proteomes" id="UP000038040"/>
    </source>
</evidence>
<dbReference type="Gene3D" id="3.90.70.10">
    <property type="entry name" value="Cysteine proteinases"/>
    <property type="match status" value="1"/>
</dbReference>
<dbReference type="GO" id="GO:0004843">
    <property type="term" value="F:cysteine-type deubiquitinase activity"/>
    <property type="evidence" value="ECO:0007669"/>
    <property type="project" value="UniProtKB-UniRule"/>
</dbReference>
<evidence type="ECO:0000313" key="7">
    <source>
        <dbReference type="Proteomes" id="UP000274756"/>
    </source>
</evidence>
<dbReference type="GO" id="GO:0006508">
    <property type="term" value="P:proteolysis"/>
    <property type="evidence" value="ECO:0007669"/>
    <property type="project" value="UniProtKB-KW"/>
</dbReference>
<keyword evidence="2" id="KW-0833">Ubl conjugation pathway</keyword>
<dbReference type="GO" id="GO:0005634">
    <property type="term" value="C:nucleus"/>
    <property type="evidence" value="ECO:0007669"/>
    <property type="project" value="TreeGrafter"/>
</dbReference>
<dbReference type="Pfam" id="PF00443">
    <property type="entry name" value="UCH"/>
    <property type="match status" value="1"/>
</dbReference>
<dbReference type="InterPro" id="IPR001394">
    <property type="entry name" value="Peptidase_C19_UCH"/>
</dbReference>
<dbReference type="GO" id="GO:0016579">
    <property type="term" value="P:protein deubiquitination"/>
    <property type="evidence" value="ECO:0007669"/>
    <property type="project" value="InterPro"/>
</dbReference>
<proteinExistence type="inferred from homology"/>
<accession>A0A0N4UI00</accession>
<feature type="compositionally biased region" description="Low complexity" evidence="3">
    <location>
        <begin position="183"/>
        <end position="192"/>
    </location>
</feature>
<evidence type="ECO:0000256" key="2">
    <source>
        <dbReference type="RuleBase" id="RU366025"/>
    </source>
</evidence>
<dbReference type="InterPro" id="IPR018200">
    <property type="entry name" value="USP_CS"/>
</dbReference>
<dbReference type="InterPro" id="IPR050164">
    <property type="entry name" value="Peptidase_C19"/>
</dbReference>
<dbReference type="WBParaSite" id="DME_0000720901-mRNA-1">
    <property type="protein sequence ID" value="DME_0000720901-mRNA-1"/>
    <property type="gene ID" value="DME_0000720901"/>
</dbReference>
<feature type="domain" description="USP" evidence="4">
    <location>
        <begin position="216"/>
        <end position="738"/>
    </location>
</feature>
<dbReference type="STRING" id="318479.A0A0N4UI00"/>
<feature type="region of interest" description="Disordered" evidence="3">
    <location>
        <begin position="170"/>
        <end position="196"/>
    </location>
</feature>
<dbReference type="InterPro" id="IPR038765">
    <property type="entry name" value="Papain-like_cys_pep_sf"/>
</dbReference>
<dbReference type="EC" id="3.4.19.12" evidence="2"/>
<dbReference type="AlphaFoldDB" id="A0A0N4UI00"/>
<reference evidence="8" key="1">
    <citation type="submission" date="2017-02" db="UniProtKB">
        <authorList>
            <consortium name="WormBaseParasite"/>
        </authorList>
    </citation>
    <scope>IDENTIFICATION</scope>
</reference>
<dbReference type="EMBL" id="UYYG01000028">
    <property type="protein sequence ID" value="VDN51707.1"/>
    <property type="molecule type" value="Genomic_DNA"/>
</dbReference>
<comment type="catalytic activity">
    <reaction evidence="2">
        <text>Thiol-dependent hydrolysis of ester, thioester, amide, peptide and isopeptide bonds formed by the C-terminal Gly of ubiquitin (a 76-residue protein attached to proteins as an intracellular targeting signal).</text>
        <dbReference type="EC" id="3.4.19.12"/>
    </reaction>
</comment>
<keyword evidence="7" id="KW-1185">Reference proteome</keyword>
<dbReference type="Proteomes" id="UP000274756">
    <property type="component" value="Unassembled WGS sequence"/>
</dbReference>
<dbReference type="SUPFAM" id="SSF54001">
    <property type="entry name" value="Cysteine proteinases"/>
    <property type="match status" value="1"/>
</dbReference>
<dbReference type="InterPro" id="IPR028889">
    <property type="entry name" value="USP"/>
</dbReference>
<dbReference type="CDD" id="cd02667">
    <property type="entry name" value="Peptidase_C19K"/>
    <property type="match status" value="1"/>
</dbReference>
<dbReference type="OrthoDB" id="2020758at2759"/>
<protein>
    <recommendedName>
        <fullName evidence="2">Ubiquitin carboxyl-terminal hydrolase</fullName>
        <ecNumber evidence="2">3.4.19.12</ecNumber>
    </recommendedName>
</protein>
<dbReference type="PROSITE" id="PS00972">
    <property type="entry name" value="USP_1"/>
    <property type="match status" value="1"/>
</dbReference>
<evidence type="ECO:0000256" key="3">
    <source>
        <dbReference type="SAM" id="MobiDB-lite"/>
    </source>
</evidence>
<dbReference type="PROSITE" id="PS50235">
    <property type="entry name" value="USP_3"/>
    <property type="match status" value="1"/>
</dbReference>
<evidence type="ECO:0000313" key="5">
    <source>
        <dbReference type="EMBL" id="VDN51707.1"/>
    </source>
</evidence>
<keyword evidence="2" id="KW-0645">Protease</keyword>
<organism evidence="6 8">
    <name type="scientific">Dracunculus medinensis</name>
    <name type="common">Guinea worm</name>
    <dbReference type="NCBI Taxonomy" id="318479"/>
    <lineage>
        <taxon>Eukaryota</taxon>
        <taxon>Metazoa</taxon>
        <taxon>Ecdysozoa</taxon>
        <taxon>Nematoda</taxon>
        <taxon>Chromadorea</taxon>
        <taxon>Rhabditida</taxon>
        <taxon>Spirurina</taxon>
        <taxon>Dracunculoidea</taxon>
        <taxon>Dracunculidae</taxon>
        <taxon>Dracunculus</taxon>
    </lineage>
</organism>
<keyword evidence="2" id="KW-0378">Hydrolase</keyword>
<dbReference type="Proteomes" id="UP000038040">
    <property type="component" value="Unplaced"/>
</dbReference>
<evidence type="ECO:0000259" key="4">
    <source>
        <dbReference type="PROSITE" id="PS50235"/>
    </source>
</evidence>
<dbReference type="GO" id="GO:0005829">
    <property type="term" value="C:cytosol"/>
    <property type="evidence" value="ECO:0007669"/>
    <property type="project" value="TreeGrafter"/>
</dbReference>
<comment type="similarity">
    <text evidence="1 2">Belongs to the peptidase C19 family.</text>
</comment>
<reference evidence="5 7" key="2">
    <citation type="submission" date="2018-11" db="EMBL/GenBank/DDBJ databases">
        <authorList>
            <consortium name="Pathogen Informatics"/>
        </authorList>
    </citation>
    <scope>NUCLEOTIDE SEQUENCE [LARGE SCALE GENOMIC DNA]</scope>
</reference>
<name>A0A0N4UI00_DRAME</name>
<dbReference type="PANTHER" id="PTHR24006">
    <property type="entry name" value="UBIQUITIN CARBOXYL-TERMINAL HYDROLASE"/>
    <property type="match status" value="1"/>
</dbReference>
<evidence type="ECO:0000313" key="8">
    <source>
        <dbReference type="WBParaSite" id="DME_0000720901-mRNA-1"/>
    </source>
</evidence>
<evidence type="ECO:0000256" key="1">
    <source>
        <dbReference type="ARBA" id="ARBA00009085"/>
    </source>
</evidence>
<gene>
    <name evidence="5" type="ORF">DME_LOCUS1680</name>
</gene>
<sequence length="739" mass="83704">MFSKNSSSVETLSAISGEYKNTKKLDLRDGIVQNCTHKNKSGIFKMAEIRRKFKTLGKKKNFGTFCEDCDRLDSIVTNSVISLCVSCGFFGCEEHSLAHYKSSVCTYQHSIFLLMSNNICLSCVVDIRAQGENGPAKNFLNGFTSFIKVRSKLPGPSVFPVFSSELIDDNNNPNKESSEVKESNVNSISNSKQSTDEKIDVISEKQQMKDFSQPPKGLVNLGNTCFFNSIIQCILFTHPIEFYIEKVGKRKFIKVPSFADAAGQANAKIYSSHVYSSTKLSLNLFNGSLNDHFICFFREFHAGHSVHPAALFNEIVYKSPRFRGWAQQDAHELLRYLLDGLRMEEINWYKEAIMQYLKSCSPRNGINSSNNDRFVERQMLKSCGRPLLDAVFGGTLLQTIKCSNCGHLSRTFEEFLDLSLPVASFPTNKMHKSSSYLSKRQRKKKIKVEEWKNIRRNSVGENSSINNEHLIVECGNVVNSELSNGFICELDEHIKAFTDNINEKMEQLSVDPADPDGCSPLRMLADEENLPGSLTSCLRAFITEEILRAANAYECEKCCLPQNKEQSNGLKRKTVEASKRYLIYEPPLILTLHLKRFEQIQSLSGQNYVRKFGGHISFPSILDIAPFCCQSAKRVSKNHKSILYSLYGVVCHSGDLSNGHFVSYVRRRKFNSKTATFFDQASTQTKQEDEFSDAECVNEKNWNCDGGEWYFTSDSRVCTVPSSRVFNAEAYILFYERLS</sequence>